<accession>A0A1G4M9L5</accession>
<dbReference type="PROSITE" id="PS50082">
    <property type="entry name" value="WD_REPEATS_2"/>
    <property type="match status" value="2"/>
</dbReference>
<evidence type="ECO:0000256" key="5">
    <source>
        <dbReference type="ARBA" id="ARBA00022776"/>
    </source>
</evidence>
<dbReference type="PROSITE" id="PS50294">
    <property type="entry name" value="WD_REPEATS_REGION"/>
    <property type="match status" value="1"/>
</dbReference>
<feature type="compositionally biased region" description="Basic residues" evidence="8">
    <location>
        <begin position="43"/>
        <end position="52"/>
    </location>
</feature>
<feature type="compositionally biased region" description="Low complexity" evidence="8">
    <location>
        <begin position="53"/>
        <end position="68"/>
    </location>
</feature>
<sequence length="574" mass="63569">MSDKRKANINLANNASKSVLSLTSPAKLNVVSSDWSKMTAKRSANKVTKRHLSSSSTLSNVTNVVSSSKGSNNRPTMHHVPQLLRRSSSFFKDDLEISEKRPSKSQDSDDILLNTDRFIPLRSEHSFTLSKIDPSSFEVEVPPPNASPSTHLRAQTKRVFKQNVAEACGLDMNQRILQYMPKPPLSSVRKQSYSIGNRTHYSYSNGYANDNRKDIAKLRKINSNPERILDAPGFQDDFYLNLVSWSKKNILAIALDSALYLWNGEIGDVSLLVEFDRPGAIASVTWSDDDCHISIGKNDGNTEIWDVETMSHVRTMRSGLGVRVGSQSWLDTLIASGAKSGEIHINDVRIKNHIVSTWDEHRGEVCGLSYRQDGLQLASGSNDNTVVIWDTRTSLPQHIKRQHTAAVKALSWNPDVSNLLATGGGQTDKHINFWNTTTGARIGSINTGSQVSSLHWGQSYSSNLEQREIVATGGNPENAISVYNYETKFKVAEIVHAHEARICSSQLSPDGTTLATVGGDENLKFFKVFEPRKKHQFGVCGDEGILGLLSVGKNCDDKSKRSPARRKTSDYLIR</sequence>
<evidence type="ECO:0000313" key="10">
    <source>
        <dbReference type="EMBL" id="SCW00546.1"/>
    </source>
</evidence>
<evidence type="ECO:0000259" key="9">
    <source>
        <dbReference type="Pfam" id="PF24807"/>
    </source>
</evidence>
<dbReference type="PANTHER" id="PTHR19918">
    <property type="entry name" value="CELL DIVISION CYCLE 20 CDC20 FIZZY -RELATED"/>
    <property type="match status" value="1"/>
</dbReference>
<dbReference type="GO" id="GO:1905786">
    <property type="term" value="P:positive regulation of anaphase-promoting complex-dependent catabolic process"/>
    <property type="evidence" value="ECO:0007669"/>
    <property type="project" value="TreeGrafter"/>
</dbReference>
<dbReference type="InterPro" id="IPR001680">
    <property type="entry name" value="WD40_rpt"/>
</dbReference>
<feature type="repeat" description="WD" evidence="7">
    <location>
        <begin position="358"/>
        <end position="393"/>
    </location>
</feature>
<feature type="region of interest" description="Disordered" evidence="8">
    <location>
        <begin position="555"/>
        <end position="574"/>
    </location>
</feature>
<dbReference type="SMART" id="SM00320">
    <property type="entry name" value="WD40"/>
    <property type="match status" value="7"/>
</dbReference>
<gene>
    <name evidence="10" type="ORF">LAFE_0C06590G</name>
</gene>
<dbReference type="PANTHER" id="PTHR19918:SF8">
    <property type="entry name" value="FI02843P"/>
    <property type="match status" value="1"/>
</dbReference>
<keyword evidence="5" id="KW-0498">Mitosis</keyword>
<evidence type="ECO:0000256" key="1">
    <source>
        <dbReference type="ARBA" id="ARBA00006445"/>
    </source>
</evidence>
<dbReference type="GO" id="GO:0010997">
    <property type="term" value="F:anaphase-promoting complex binding"/>
    <property type="evidence" value="ECO:0007669"/>
    <property type="project" value="InterPro"/>
</dbReference>
<dbReference type="SUPFAM" id="SSF50978">
    <property type="entry name" value="WD40 repeat-like"/>
    <property type="match status" value="1"/>
</dbReference>
<dbReference type="Proteomes" id="UP000190831">
    <property type="component" value="Chromosome C"/>
</dbReference>
<reference evidence="10 11" key="1">
    <citation type="submission" date="2016-03" db="EMBL/GenBank/DDBJ databases">
        <authorList>
            <person name="Devillers H."/>
        </authorList>
    </citation>
    <scope>NUCLEOTIDE SEQUENCE [LARGE SCALE GENOMIC DNA]</scope>
    <source>
        <strain evidence="10">CBS 6772</strain>
    </source>
</reference>
<keyword evidence="2 7" id="KW-0853">WD repeat</keyword>
<organism evidence="10 11">
    <name type="scientific">Lachancea fermentati</name>
    <name type="common">Zygosaccharomyces fermentati</name>
    <dbReference type="NCBI Taxonomy" id="4955"/>
    <lineage>
        <taxon>Eukaryota</taxon>
        <taxon>Fungi</taxon>
        <taxon>Dikarya</taxon>
        <taxon>Ascomycota</taxon>
        <taxon>Saccharomycotina</taxon>
        <taxon>Saccharomycetes</taxon>
        <taxon>Saccharomycetales</taxon>
        <taxon>Saccharomycetaceae</taxon>
        <taxon>Lachancea</taxon>
    </lineage>
</organism>
<dbReference type="GO" id="GO:0031145">
    <property type="term" value="P:anaphase-promoting complex-dependent catabolic process"/>
    <property type="evidence" value="ECO:0007669"/>
    <property type="project" value="TreeGrafter"/>
</dbReference>
<keyword evidence="11" id="KW-1185">Reference proteome</keyword>
<keyword evidence="3" id="KW-0132">Cell division</keyword>
<feature type="repeat" description="WD" evidence="7">
    <location>
        <begin position="281"/>
        <end position="315"/>
    </location>
</feature>
<keyword evidence="4" id="KW-0677">Repeat</keyword>
<evidence type="ECO:0000256" key="4">
    <source>
        <dbReference type="ARBA" id="ARBA00022737"/>
    </source>
</evidence>
<dbReference type="InterPro" id="IPR033010">
    <property type="entry name" value="Cdc20/Fizzy"/>
</dbReference>
<evidence type="ECO:0000256" key="8">
    <source>
        <dbReference type="SAM" id="MobiDB-lite"/>
    </source>
</evidence>
<dbReference type="STRING" id="4955.A0A1G4M9L5"/>
<dbReference type="OrthoDB" id="10263272at2759"/>
<dbReference type="Pfam" id="PF24807">
    <property type="entry name" value="WD40_CDC20-Fz"/>
    <property type="match status" value="1"/>
</dbReference>
<evidence type="ECO:0000256" key="2">
    <source>
        <dbReference type="ARBA" id="ARBA00022574"/>
    </source>
</evidence>
<protein>
    <submittedName>
        <fullName evidence="10">LAFE_0C06590g1_1</fullName>
    </submittedName>
</protein>
<dbReference type="GO" id="GO:1990757">
    <property type="term" value="F:ubiquitin ligase activator activity"/>
    <property type="evidence" value="ECO:0007669"/>
    <property type="project" value="TreeGrafter"/>
</dbReference>
<dbReference type="Gene3D" id="2.130.10.10">
    <property type="entry name" value="YVTN repeat-like/Quinoprotein amine dehydrogenase"/>
    <property type="match status" value="1"/>
</dbReference>
<comment type="similarity">
    <text evidence="1">Belongs to the WD repeat CDC20/Fizzy family.</text>
</comment>
<name>A0A1G4M9L5_LACFM</name>
<evidence type="ECO:0000256" key="3">
    <source>
        <dbReference type="ARBA" id="ARBA00022618"/>
    </source>
</evidence>
<dbReference type="InterPro" id="IPR019775">
    <property type="entry name" value="WD40_repeat_CS"/>
</dbReference>
<dbReference type="OMA" id="TWSDDDC"/>
<feature type="domain" description="CDC20/Fizzy WD40" evidence="9">
    <location>
        <begin position="229"/>
        <end position="526"/>
    </location>
</feature>
<feature type="region of interest" description="Disordered" evidence="8">
    <location>
        <begin position="43"/>
        <end position="80"/>
    </location>
</feature>
<evidence type="ECO:0000256" key="6">
    <source>
        <dbReference type="ARBA" id="ARBA00023306"/>
    </source>
</evidence>
<proteinExistence type="inferred from homology"/>
<dbReference type="InterPro" id="IPR015943">
    <property type="entry name" value="WD40/YVTN_repeat-like_dom_sf"/>
</dbReference>
<dbReference type="EMBL" id="LT598485">
    <property type="protein sequence ID" value="SCW00546.1"/>
    <property type="molecule type" value="Genomic_DNA"/>
</dbReference>
<evidence type="ECO:0000313" key="11">
    <source>
        <dbReference type="Proteomes" id="UP000190831"/>
    </source>
</evidence>
<evidence type="ECO:0000256" key="7">
    <source>
        <dbReference type="PROSITE-ProRule" id="PRU00221"/>
    </source>
</evidence>
<dbReference type="GO" id="GO:0051301">
    <property type="term" value="P:cell division"/>
    <property type="evidence" value="ECO:0007669"/>
    <property type="project" value="UniProtKB-KW"/>
</dbReference>
<keyword evidence="6" id="KW-0131">Cell cycle</keyword>
<dbReference type="GO" id="GO:0005680">
    <property type="term" value="C:anaphase-promoting complex"/>
    <property type="evidence" value="ECO:0007669"/>
    <property type="project" value="TreeGrafter"/>
</dbReference>
<dbReference type="PROSITE" id="PS00678">
    <property type="entry name" value="WD_REPEATS_1"/>
    <property type="match status" value="2"/>
</dbReference>
<dbReference type="InterPro" id="IPR056150">
    <property type="entry name" value="WD40_CDC20-Fz"/>
</dbReference>
<dbReference type="InterPro" id="IPR036322">
    <property type="entry name" value="WD40_repeat_dom_sf"/>
</dbReference>
<dbReference type="FunFam" id="2.130.10.10:FF:000098">
    <property type="entry name" value="WD repeat-containing protein slp1"/>
    <property type="match status" value="1"/>
</dbReference>
<dbReference type="AlphaFoldDB" id="A0A1G4M9L5"/>